<evidence type="ECO:0000313" key="2">
    <source>
        <dbReference type="Proteomes" id="UP001140096"/>
    </source>
</evidence>
<organism evidence="1 2">
    <name type="scientific">Coemansia furcata</name>
    <dbReference type="NCBI Taxonomy" id="417177"/>
    <lineage>
        <taxon>Eukaryota</taxon>
        <taxon>Fungi</taxon>
        <taxon>Fungi incertae sedis</taxon>
        <taxon>Zoopagomycota</taxon>
        <taxon>Kickxellomycotina</taxon>
        <taxon>Kickxellomycetes</taxon>
        <taxon>Kickxellales</taxon>
        <taxon>Kickxellaceae</taxon>
        <taxon>Coemansia</taxon>
    </lineage>
</organism>
<accession>A0ACC1LMS8</accession>
<protein>
    <submittedName>
        <fullName evidence="1">Uncharacterized protein</fullName>
    </submittedName>
</protein>
<keyword evidence="2" id="KW-1185">Reference proteome</keyword>
<sequence>MHQDDMNYEVNMNYEVETTEDVEFNLEVVEPDGPIKKIKLTADSSANVEVLGQLVNDYYGEKLGLDTKDFMIIRKDVSHPLKLNSSFKGNGIVDDSTLRVTLIGLASEDGDSGYGSEEEEPLADLKNNENGGYGSVVEEDSKKVSVINIDIEQESDKDESDDNMRYRSYENLYDPADYYEDDDNY</sequence>
<proteinExistence type="predicted"/>
<comment type="caution">
    <text evidence="1">The sequence shown here is derived from an EMBL/GenBank/DDBJ whole genome shotgun (WGS) entry which is preliminary data.</text>
</comment>
<name>A0ACC1LMS8_9FUNG</name>
<evidence type="ECO:0000313" key="1">
    <source>
        <dbReference type="EMBL" id="KAJ2811917.1"/>
    </source>
</evidence>
<reference evidence="1" key="1">
    <citation type="submission" date="2022-07" db="EMBL/GenBank/DDBJ databases">
        <title>Phylogenomic reconstructions and comparative analyses of Kickxellomycotina fungi.</title>
        <authorList>
            <person name="Reynolds N.K."/>
            <person name="Stajich J.E."/>
            <person name="Barry K."/>
            <person name="Grigoriev I.V."/>
            <person name="Crous P."/>
            <person name="Smith M.E."/>
        </authorList>
    </citation>
    <scope>NUCLEOTIDE SEQUENCE</scope>
    <source>
        <strain evidence="1">CBS 102833</strain>
    </source>
</reference>
<gene>
    <name evidence="1" type="ORF">H4S07_001754</name>
</gene>
<dbReference type="Proteomes" id="UP001140096">
    <property type="component" value="Unassembled WGS sequence"/>
</dbReference>
<dbReference type="EMBL" id="JANBUP010000330">
    <property type="protein sequence ID" value="KAJ2811917.1"/>
    <property type="molecule type" value="Genomic_DNA"/>
</dbReference>